<dbReference type="OrthoDB" id="264354at2759"/>
<evidence type="ECO:0000256" key="5">
    <source>
        <dbReference type="ARBA" id="ARBA00022771"/>
    </source>
</evidence>
<name>A0A5J4X6I5_9EUKA</name>
<comment type="caution">
    <text evidence="13">The sequence shown here is derived from an EMBL/GenBank/DDBJ whole genome shotgun (WGS) entry which is preliminary data.</text>
</comment>
<accession>A0A5J4X6I5</accession>
<comment type="subcellular location">
    <subcellularLocation>
        <location evidence="1">Membrane</location>
        <topology evidence="1">Multi-pass membrane protein</topology>
    </subcellularLocation>
</comment>
<evidence type="ECO:0000256" key="10">
    <source>
        <dbReference type="SAM" id="MobiDB-lite"/>
    </source>
</evidence>
<evidence type="ECO:0000256" key="4">
    <source>
        <dbReference type="ARBA" id="ARBA00022723"/>
    </source>
</evidence>
<dbReference type="AlphaFoldDB" id="A0A5J4X6I5"/>
<evidence type="ECO:0000313" key="14">
    <source>
        <dbReference type="Proteomes" id="UP000324800"/>
    </source>
</evidence>
<feature type="compositionally biased region" description="Low complexity" evidence="10">
    <location>
        <begin position="230"/>
        <end position="248"/>
    </location>
</feature>
<dbReference type="Pfam" id="PF12906">
    <property type="entry name" value="RINGv"/>
    <property type="match status" value="1"/>
</dbReference>
<keyword evidence="3 11" id="KW-0812">Transmembrane</keyword>
<feature type="region of interest" description="Disordered" evidence="10">
    <location>
        <begin position="186"/>
        <end position="259"/>
    </location>
</feature>
<keyword evidence="2" id="KW-0808">Transferase</keyword>
<evidence type="ECO:0000256" key="7">
    <source>
        <dbReference type="ARBA" id="ARBA00022833"/>
    </source>
</evidence>
<keyword evidence="7" id="KW-0862">Zinc</keyword>
<reference evidence="13 14" key="1">
    <citation type="submission" date="2019-03" db="EMBL/GenBank/DDBJ databases">
        <title>Single cell metagenomics reveals metabolic interactions within the superorganism composed of flagellate Streblomastix strix and complex community of Bacteroidetes bacteria on its surface.</title>
        <authorList>
            <person name="Treitli S.C."/>
            <person name="Kolisko M."/>
            <person name="Husnik F."/>
            <person name="Keeling P."/>
            <person name="Hampl V."/>
        </authorList>
    </citation>
    <scope>NUCLEOTIDE SEQUENCE [LARGE SCALE GENOMIC DNA]</scope>
    <source>
        <strain evidence="13">ST1C</strain>
    </source>
</reference>
<sequence length="373" mass="41787">MADQPVQDGSECRICRATDPELTLLRPCDCKGSVGFVHLECLSEWVKSCQSTNRDWENCEICKKKYKIRFKAKSFLQWSSPILDSGDKWILIIAVPFLILMSLFTFYFIPKDIISTIISTRKSEWNALIVLDIIRELAIDTFCFSFVLRFGNMIKRIVIKWKGQNVTLVPDKDIIVKTKSNKIKKGNKAAEEGIGSDNDNDVDGTVTDIPPPSKKSIDEKKKRQKAIIEQAQSSSSQYQQSQLQSMHSPYLSVQIPPSSHSKFYTPMQEIENDAQTSSSTSLYSNHATSDSPILSNIAPPDYLVQQLQSDALHHPFLPSSSSSSGVDYVQLGNSQVAKGEQQTTVQIPPDTNAHFTLDADKSIGDLDPLIYKK</sequence>
<dbReference type="GO" id="GO:0016020">
    <property type="term" value="C:membrane"/>
    <property type="evidence" value="ECO:0007669"/>
    <property type="project" value="UniProtKB-SubCell"/>
</dbReference>
<dbReference type="SUPFAM" id="SSF57850">
    <property type="entry name" value="RING/U-box"/>
    <property type="match status" value="1"/>
</dbReference>
<keyword evidence="5" id="KW-0863">Zinc-finger</keyword>
<dbReference type="PANTHER" id="PTHR46065:SF3">
    <property type="entry name" value="FI20425P1"/>
    <property type="match status" value="1"/>
</dbReference>
<dbReference type="GO" id="GO:0008270">
    <property type="term" value="F:zinc ion binding"/>
    <property type="evidence" value="ECO:0007669"/>
    <property type="project" value="UniProtKB-KW"/>
</dbReference>
<evidence type="ECO:0000256" key="8">
    <source>
        <dbReference type="ARBA" id="ARBA00022989"/>
    </source>
</evidence>
<evidence type="ECO:0000256" key="9">
    <source>
        <dbReference type="ARBA" id="ARBA00023136"/>
    </source>
</evidence>
<dbReference type="SMART" id="SM00744">
    <property type="entry name" value="RINGv"/>
    <property type="match status" value="1"/>
</dbReference>
<dbReference type="PROSITE" id="PS51292">
    <property type="entry name" value="ZF_RING_CH"/>
    <property type="match status" value="1"/>
</dbReference>
<dbReference type="Proteomes" id="UP000324800">
    <property type="component" value="Unassembled WGS sequence"/>
</dbReference>
<evidence type="ECO:0000256" key="11">
    <source>
        <dbReference type="SAM" id="Phobius"/>
    </source>
</evidence>
<dbReference type="GO" id="GO:0016740">
    <property type="term" value="F:transferase activity"/>
    <property type="evidence" value="ECO:0007669"/>
    <property type="project" value="UniProtKB-KW"/>
</dbReference>
<dbReference type="PANTHER" id="PTHR46065">
    <property type="entry name" value="E3 UBIQUITIN-PROTEIN LIGASE MARCH 2/3 FAMILY MEMBER"/>
    <property type="match status" value="1"/>
</dbReference>
<dbReference type="Gene3D" id="3.30.40.10">
    <property type="entry name" value="Zinc/RING finger domain, C3HC4 (zinc finger)"/>
    <property type="match status" value="1"/>
</dbReference>
<dbReference type="EMBL" id="SNRW01000262">
    <property type="protein sequence ID" value="KAA6402255.1"/>
    <property type="molecule type" value="Genomic_DNA"/>
</dbReference>
<dbReference type="CDD" id="cd16495">
    <property type="entry name" value="RING_CH-C4HC3_MARCH"/>
    <property type="match status" value="1"/>
</dbReference>
<keyword evidence="6" id="KW-0833">Ubl conjugation pathway</keyword>
<evidence type="ECO:0000259" key="12">
    <source>
        <dbReference type="PROSITE" id="PS51292"/>
    </source>
</evidence>
<evidence type="ECO:0000256" key="1">
    <source>
        <dbReference type="ARBA" id="ARBA00004141"/>
    </source>
</evidence>
<feature type="domain" description="RING-CH-type" evidence="12">
    <location>
        <begin position="4"/>
        <end position="69"/>
    </location>
</feature>
<feature type="transmembrane region" description="Helical" evidence="11">
    <location>
        <begin position="89"/>
        <end position="109"/>
    </location>
</feature>
<proteinExistence type="predicted"/>
<dbReference type="InterPro" id="IPR013083">
    <property type="entry name" value="Znf_RING/FYVE/PHD"/>
</dbReference>
<organism evidence="13 14">
    <name type="scientific">Streblomastix strix</name>
    <dbReference type="NCBI Taxonomy" id="222440"/>
    <lineage>
        <taxon>Eukaryota</taxon>
        <taxon>Metamonada</taxon>
        <taxon>Preaxostyla</taxon>
        <taxon>Oxymonadida</taxon>
        <taxon>Streblomastigidae</taxon>
        <taxon>Streblomastix</taxon>
    </lineage>
</organism>
<keyword evidence="9 11" id="KW-0472">Membrane</keyword>
<evidence type="ECO:0000256" key="2">
    <source>
        <dbReference type="ARBA" id="ARBA00022679"/>
    </source>
</evidence>
<keyword evidence="8 11" id="KW-1133">Transmembrane helix</keyword>
<keyword evidence="4" id="KW-0479">Metal-binding</keyword>
<evidence type="ECO:0000313" key="13">
    <source>
        <dbReference type="EMBL" id="KAA6402255.1"/>
    </source>
</evidence>
<gene>
    <name evidence="13" type="ORF">EZS28_002217</name>
</gene>
<protein>
    <recommendedName>
        <fullName evidence="12">RING-CH-type domain-containing protein</fullName>
    </recommendedName>
</protein>
<dbReference type="InterPro" id="IPR011016">
    <property type="entry name" value="Znf_RING-CH"/>
</dbReference>
<evidence type="ECO:0000256" key="6">
    <source>
        <dbReference type="ARBA" id="ARBA00022786"/>
    </source>
</evidence>
<evidence type="ECO:0000256" key="3">
    <source>
        <dbReference type="ARBA" id="ARBA00022692"/>
    </source>
</evidence>